<accession>A0A0S2UP59</accession>
<keyword evidence="1" id="KW-0812">Transmembrane</keyword>
<protein>
    <submittedName>
        <fullName evidence="2">Uncharacterized protein</fullName>
    </submittedName>
</protein>
<reference evidence="3" key="1">
    <citation type="submission" date="2015-11" db="EMBL/GenBank/DDBJ databases">
        <title>Complete genome sequences of the obligate symbionts Candidatus Sulcia muelleri and Candidatus Nasuia deltocephalinicola from the pestiferous leafhopper, Macrosteles quadripunctulatus (Hemiptera: Cicadellidae).</title>
        <authorList>
            <person name="Bennett G.M."/>
            <person name="Abba S."/>
            <person name="Kube M."/>
            <person name="Marzachi C."/>
        </authorList>
    </citation>
    <scope>NUCLEOTIDE SEQUENCE [LARGE SCALE GENOMIC DNA]</scope>
    <source>
        <strain evidence="3">PUNC</strain>
    </source>
</reference>
<feature type="transmembrane region" description="Helical" evidence="1">
    <location>
        <begin position="170"/>
        <end position="188"/>
    </location>
</feature>
<name>A0A0S2UP59_9PROT</name>
<feature type="transmembrane region" description="Helical" evidence="1">
    <location>
        <begin position="121"/>
        <end position="139"/>
    </location>
</feature>
<sequence>MFEWLKSWDYSNIKILLFLIIILKKSNLNNKLLFYLSNSKKIFYYNYLNLFKKINDIVIDNIIINNYNKFKYINIIKLEIIKILLTKNTVFKYKKEINNLKKYKFIIFVLNNKIFWKKKKLIILILIILIKIKFSNLIISKNKNLEIKYLICGKILKNLNILYIQQIENLILWVMDSLVYILNIFFIYY</sequence>
<reference evidence="2 3" key="2">
    <citation type="journal article" date="2016" name="Genome Announc.">
        <title>Complete Genome Sequences of the Obligate Symbionts 'Candidatus Sulcia muelleri' and 'Ca. Nasuia deltocephalinicola' from the Pestiferous Leafhopper Macrosteles quadripunctulatus (Hemiptera: Cicadellidae).</title>
        <authorList>
            <person name="Bennett G.M."/>
            <person name="Abba S."/>
            <person name="Kube M."/>
            <person name="Marzachi C."/>
        </authorList>
    </citation>
    <scope>NUCLEOTIDE SEQUENCE [LARGE SCALE GENOMIC DNA]</scope>
    <source>
        <strain evidence="2 3">PUNC</strain>
    </source>
</reference>
<keyword evidence="1" id="KW-1133">Transmembrane helix</keyword>
<proteinExistence type="predicted"/>
<dbReference type="EMBL" id="CP013211">
    <property type="protein sequence ID" value="ALP69959.1"/>
    <property type="molecule type" value="Genomic_DNA"/>
</dbReference>
<keyword evidence="1" id="KW-0472">Membrane</keyword>
<evidence type="ECO:0000256" key="1">
    <source>
        <dbReference type="SAM" id="Phobius"/>
    </source>
</evidence>
<evidence type="ECO:0000313" key="2">
    <source>
        <dbReference type="EMBL" id="ALP69959.1"/>
    </source>
</evidence>
<gene>
    <name evidence="2" type="ORF">ASU29_028</name>
</gene>
<organism evidence="2 3">
    <name type="scientific">Candidatus Nasuia deltocephalincola</name>
    <dbReference type="NCBI Taxonomy" id="1160784"/>
    <lineage>
        <taxon>Bacteria</taxon>
        <taxon>Pseudomonadati</taxon>
        <taxon>Pseudomonadota</taxon>
        <taxon>Betaproteobacteria</taxon>
        <taxon>Candidatus Nasuia</taxon>
    </lineage>
</organism>
<evidence type="ECO:0000313" key="3">
    <source>
        <dbReference type="Proteomes" id="UP000055684"/>
    </source>
</evidence>
<dbReference type="AlphaFoldDB" id="A0A0S2UP59"/>
<dbReference type="Proteomes" id="UP000055684">
    <property type="component" value="Chromosome"/>
</dbReference>